<evidence type="ECO:0000313" key="3">
    <source>
        <dbReference type="Proteomes" id="UP000269721"/>
    </source>
</evidence>
<feature type="non-terminal residue" evidence="2">
    <location>
        <position position="298"/>
    </location>
</feature>
<dbReference type="GO" id="GO:0016810">
    <property type="term" value="F:hydrolase activity, acting on carbon-nitrogen (but not peptide) bonds"/>
    <property type="evidence" value="ECO:0007669"/>
    <property type="project" value="InterPro"/>
</dbReference>
<dbReference type="OrthoDB" id="3501663at2759"/>
<dbReference type="SUPFAM" id="SSF51338">
    <property type="entry name" value="Composite domain of metallo-dependent hydrolases"/>
    <property type="match status" value="1"/>
</dbReference>
<dbReference type="PANTHER" id="PTHR22642">
    <property type="entry name" value="IMIDAZOLONEPROPIONASE"/>
    <property type="match status" value="1"/>
</dbReference>
<dbReference type="AlphaFoldDB" id="A0A4V1IS73"/>
<gene>
    <name evidence="2" type="ORF">BDK51DRAFT_28373</name>
</gene>
<protein>
    <recommendedName>
        <fullName evidence="1">Amidohydrolase 3 domain-containing protein</fullName>
    </recommendedName>
</protein>
<evidence type="ECO:0000313" key="2">
    <source>
        <dbReference type="EMBL" id="RKO92557.1"/>
    </source>
</evidence>
<dbReference type="InterPro" id="IPR011059">
    <property type="entry name" value="Metal-dep_hydrolase_composite"/>
</dbReference>
<reference evidence="3" key="1">
    <citation type="journal article" date="2018" name="Nat. Microbiol.">
        <title>Leveraging single-cell genomics to expand the fungal tree of life.</title>
        <authorList>
            <person name="Ahrendt S.R."/>
            <person name="Quandt C.A."/>
            <person name="Ciobanu D."/>
            <person name="Clum A."/>
            <person name="Salamov A."/>
            <person name="Andreopoulos B."/>
            <person name="Cheng J.F."/>
            <person name="Woyke T."/>
            <person name="Pelin A."/>
            <person name="Henrissat B."/>
            <person name="Reynolds N.K."/>
            <person name="Benny G.L."/>
            <person name="Smith M.E."/>
            <person name="James T.Y."/>
            <person name="Grigoriev I.V."/>
        </authorList>
    </citation>
    <scope>NUCLEOTIDE SEQUENCE [LARGE SCALE GENOMIC DNA]</scope>
</reference>
<dbReference type="InterPro" id="IPR013108">
    <property type="entry name" value="Amidohydro_3"/>
</dbReference>
<organism evidence="2 3">
    <name type="scientific">Blyttiomyces helicus</name>
    <dbReference type="NCBI Taxonomy" id="388810"/>
    <lineage>
        <taxon>Eukaryota</taxon>
        <taxon>Fungi</taxon>
        <taxon>Fungi incertae sedis</taxon>
        <taxon>Chytridiomycota</taxon>
        <taxon>Chytridiomycota incertae sedis</taxon>
        <taxon>Chytridiomycetes</taxon>
        <taxon>Chytridiomycetes incertae sedis</taxon>
        <taxon>Blyttiomyces</taxon>
    </lineage>
</organism>
<evidence type="ECO:0000259" key="1">
    <source>
        <dbReference type="Pfam" id="PF07969"/>
    </source>
</evidence>
<feature type="domain" description="Amidohydrolase 3" evidence="1">
    <location>
        <begin position="123"/>
        <end position="200"/>
    </location>
</feature>
<name>A0A4V1IS73_9FUNG</name>
<keyword evidence="3" id="KW-1185">Reference proteome</keyword>
<sequence length="298" mass="33279">MAYMVLCGLAIPLPPPSFFFPISLKGAVEMLDKKESKFRWREQYRPAVFLLVVACVLNFFFRGDSSSLSRPSRENAYLFSNGVVHTVDPAKQIASAFVVRDGHFVGVGAEEEMRRDFPDAKRVDLGRRLVTPGLIDAHAHLLHQGAALIAADLTGSSSLADIRSRLMTHFRARPPREGEWLLGRGWDQNRWEGGRFPNALEKRGREGYLFLVLICRNPLFGSPPPPFQSDIDSDPLLASVPVALYRIDFHAIWLNAKAIALVRRYLPADLEHIDGGQVVLDERGEPAGTFIDMAMTLV</sequence>
<dbReference type="Proteomes" id="UP000269721">
    <property type="component" value="Unassembled WGS sequence"/>
</dbReference>
<dbReference type="Pfam" id="PF07969">
    <property type="entry name" value="Amidohydro_3"/>
    <property type="match status" value="1"/>
</dbReference>
<dbReference type="PANTHER" id="PTHR22642:SF2">
    <property type="entry name" value="PROTEIN LONG AFTER FAR-RED 3"/>
    <property type="match status" value="1"/>
</dbReference>
<accession>A0A4V1IS73</accession>
<dbReference type="Gene3D" id="3.10.310.70">
    <property type="match status" value="1"/>
</dbReference>
<dbReference type="Gene3D" id="2.30.40.10">
    <property type="entry name" value="Urease, subunit C, domain 1"/>
    <property type="match status" value="1"/>
</dbReference>
<dbReference type="EMBL" id="KZ994588">
    <property type="protein sequence ID" value="RKO92557.1"/>
    <property type="molecule type" value="Genomic_DNA"/>
</dbReference>
<proteinExistence type="predicted"/>